<feature type="domain" description="ABC transmembrane type-1" evidence="9">
    <location>
        <begin position="25"/>
        <end position="305"/>
    </location>
</feature>
<keyword evidence="6 7" id="KW-0472">Membrane</keyword>
<dbReference type="GO" id="GO:0140359">
    <property type="term" value="F:ABC-type transporter activity"/>
    <property type="evidence" value="ECO:0007669"/>
    <property type="project" value="InterPro"/>
</dbReference>
<organism evidence="10 11">
    <name type="scientific">Candidatus Eisenbergiella pullistercoris</name>
    <dbReference type="NCBI Taxonomy" id="2838555"/>
    <lineage>
        <taxon>Bacteria</taxon>
        <taxon>Bacillati</taxon>
        <taxon>Bacillota</taxon>
        <taxon>Clostridia</taxon>
        <taxon>Lachnospirales</taxon>
        <taxon>Lachnospiraceae</taxon>
        <taxon>Eisenbergiella</taxon>
    </lineage>
</organism>
<keyword evidence="3" id="KW-0547">Nucleotide-binding</keyword>
<evidence type="ECO:0000256" key="5">
    <source>
        <dbReference type="ARBA" id="ARBA00022989"/>
    </source>
</evidence>
<dbReference type="Pfam" id="PF00664">
    <property type="entry name" value="ABC_membrane"/>
    <property type="match status" value="1"/>
</dbReference>
<comment type="caution">
    <text evidence="10">The sequence shown here is derived from an EMBL/GenBank/DDBJ whole genome shotgun (WGS) entry which is preliminary data.</text>
</comment>
<dbReference type="PROSITE" id="PS00211">
    <property type="entry name" value="ABC_TRANSPORTER_1"/>
    <property type="match status" value="1"/>
</dbReference>
<sequence length="561" mass="62294">MKTYLSQLRFALQYIADRKWNYIPALLGVGIGYSGMSISVSLIPQILIDSAAAGGLHSAGRGLAVYAGLFVLSSLLAVLSQYAYRRTALRAAASLRLRIMEKKTRLPMSFLETSHSGELLSRMLYDMNRVEELYRTKLKEFVNPILALITSVIPMLLLNVPLTLLLLFLSLLCLFVNTTFSGRVRRAGLLAARSNDVLTEQSADILSGLLTIRQYQLADALSARYRLANADFTEKSLKRQRITALLEAMNKGFDILCSIVFLSAGSLMVSAGQTTYGTLVALMSLQSSLIWAALQAGRRFPELFESIASVERIDRFLKEPEEEIRIPASSKTCRDASAFLVFQDVSFSYPRPEKEAGGQTGQKNILEHFDLKIRRNETLLLSGPSGCGKSTLFRLLLGFYNVSSGAVLIDGKYLDEYSPQELRGMISLIPQKPFLFQGTILENIRCARPEASEEEVKDAAKAACAHDFITAFPGGYDHVLTEQGRSLSFGQRQRIAIARAFLKDAPIILFDEASSGLDNESERAVLESVHTLIRNKTAIIIAHRNADTWNADRKYFFTISH</sequence>
<reference evidence="10" key="1">
    <citation type="journal article" date="2021" name="PeerJ">
        <title>Extensive microbial diversity within the chicken gut microbiome revealed by metagenomics and culture.</title>
        <authorList>
            <person name="Gilroy R."/>
            <person name="Ravi A."/>
            <person name="Getino M."/>
            <person name="Pursley I."/>
            <person name="Horton D.L."/>
            <person name="Alikhan N.F."/>
            <person name="Baker D."/>
            <person name="Gharbi K."/>
            <person name="Hall N."/>
            <person name="Watson M."/>
            <person name="Adriaenssens E.M."/>
            <person name="Foster-Nyarko E."/>
            <person name="Jarju S."/>
            <person name="Secka A."/>
            <person name="Antonio M."/>
            <person name="Oren A."/>
            <person name="Chaudhuri R.R."/>
            <person name="La Ragione R."/>
            <person name="Hildebrand F."/>
            <person name="Pallen M.J."/>
        </authorList>
    </citation>
    <scope>NUCLEOTIDE SEQUENCE</scope>
    <source>
        <strain evidence="10">ChiSxjej3B15-24422</strain>
    </source>
</reference>
<dbReference type="Pfam" id="PF00005">
    <property type="entry name" value="ABC_tran"/>
    <property type="match status" value="1"/>
</dbReference>
<name>A0A9D2C7D8_9FIRM</name>
<dbReference type="SMART" id="SM00382">
    <property type="entry name" value="AAA"/>
    <property type="match status" value="1"/>
</dbReference>
<feature type="transmembrane region" description="Helical" evidence="7">
    <location>
        <begin position="145"/>
        <end position="176"/>
    </location>
</feature>
<dbReference type="InterPro" id="IPR017871">
    <property type="entry name" value="ABC_transporter-like_CS"/>
</dbReference>
<dbReference type="PROSITE" id="PS50893">
    <property type="entry name" value="ABC_TRANSPORTER_2"/>
    <property type="match status" value="1"/>
</dbReference>
<dbReference type="GO" id="GO:0005524">
    <property type="term" value="F:ATP binding"/>
    <property type="evidence" value="ECO:0007669"/>
    <property type="project" value="UniProtKB-KW"/>
</dbReference>
<dbReference type="InterPro" id="IPR011527">
    <property type="entry name" value="ABC1_TM_dom"/>
</dbReference>
<evidence type="ECO:0000256" key="2">
    <source>
        <dbReference type="ARBA" id="ARBA00022692"/>
    </source>
</evidence>
<evidence type="ECO:0000259" key="9">
    <source>
        <dbReference type="PROSITE" id="PS50929"/>
    </source>
</evidence>
<dbReference type="InterPro" id="IPR003439">
    <property type="entry name" value="ABC_transporter-like_ATP-bd"/>
</dbReference>
<dbReference type="InterPro" id="IPR003593">
    <property type="entry name" value="AAA+_ATPase"/>
</dbReference>
<evidence type="ECO:0000256" key="3">
    <source>
        <dbReference type="ARBA" id="ARBA00022741"/>
    </source>
</evidence>
<accession>A0A9D2C7D8</accession>
<dbReference type="InterPro" id="IPR027417">
    <property type="entry name" value="P-loop_NTPase"/>
</dbReference>
<dbReference type="PANTHER" id="PTHR24221">
    <property type="entry name" value="ATP-BINDING CASSETTE SUB-FAMILY B"/>
    <property type="match status" value="1"/>
</dbReference>
<dbReference type="SUPFAM" id="SSF52540">
    <property type="entry name" value="P-loop containing nucleoside triphosphate hydrolases"/>
    <property type="match status" value="1"/>
</dbReference>
<keyword evidence="2 7" id="KW-0812">Transmembrane</keyword>
<dbReference type="AlphaFoldDB" id="A0A9D2C7D8"/>
<feature type="transmembrane region" description="Helical" evidence="7">
    <location>
        <begin position="63"/>
        <end position="84"/>
    </location>
</feature>
<dbReference type="Proteomes" id="UP000824007">
    <property type="component" value="Unassembled WGS sequence"/>
</dbReference>
<evidence type="ECO:0000313" key="11">
    <source>
        <dbReference type="Proteomes" id="UP000824007"/>
    </source>
</evidence>
<protein>
    <submittedName>
        <fullName evidence="10">ABC transporter ATP-binding protein/permease</fullName>
    </submittedName>
</protein>
<dbReference type="PROSITE" id="PS50929">
    <property type="entry name" value="ABC_TM1F"/>
    <property type="match status" value="1"/>
</dbReference>
<feature type="transmembrane region" description="Helical" evidence="7">
    <location>
        <begin position="21"/>
        <end position="43"/>
    </location>
</feature>
<dbReference type="GO" id="GO:0005886">
    <property type="term" value="C:plasma membrane"/>
    <property type="evidence" value="ECO:0007669"/>
    <property type="project" value="UniProtKB-SubCell"/>
</dbReference>
<keyword evidence="5 7" id="KW-1133">Transmembrane helix</keyword>
<proteinExistence type="predicted"/>
<evidence type="ECO:0000256" key="4">
    <source>
        <dbReference type="ARBA" id="ARBA00022840"/>
    </source>
</evidence>
<dbReference type="Gene3D" id="3.40.50.300">
    <property type="entry name" value="P-loop containing nucleotide triphosphate hydrolases"/>
    <property type="match status" value="1"/>
</dbReference>
<evidence type="ECO:0000256" key="6">
    <source>
        <dbReference type="ARBA" id="ARBA00023136"/>
    </source>
</evidence>
<dbReference type="EMBL" id="DXDD01000143">
    <property type="protein sequence ID" value="HIY61343.1"/>
    <property type="molecule type" value="Genomic_DNA"/>
</dbReference>
<evidence type="ECO:0000256" key="7">
    <source>
        <dbReference type="SAM" id="Phobius"/>
    </source>
</evidence>
<keyword evidence="4 10" id="KW-0067">ATP-binding</keyword>
<dbReference type="Gene3D" id="1.20.1560.10">
    <property type="entry name" value="ABC transporter type 1, transmembrane domain"/>
    <property type="match status" value="1"/>
</dbReference>
<dbReference type="GO" id="GO:0016887">
    <property type="term" value="F:ATP hydrolysis activity"/>
    <property type="evidence" value="ECO:0007669"/>
    <property type="project" value="InterPro"/>
</dbReference>
<gene>
    <name evidence="10" type="ORF">H9831_11810</name>
</gene>
<reference evidence="10" key="2">
    <citation type="submission" date="2021-04" db="EMBL/GenBank/DDBJ databases">
        <authorList>
            <person name="Gilroy R."/>
        </authorList>
    </citation>
    <scope>NUCLEOTIDE SEQUENCE</scope>
    <source>
        <strain evidence="10">ChiSxjej3B15-24422</strain>
    </source>
</reference>
<comment type="subcellular location">
    <subcellularLocation>
        <location evidence="1">Cell membrane</location>
        <topology evidence="1">Multi-pass membrane protein</topology>
    </subcellularLocation>
</comment>
<dbReference type="PANTHER" id="PTHR24221:SF654">
    <property type="entry name" value="ATP-BINDING CASSETTE SUB-FAMILY B MEMBER 6"/>
    <property type="match status" value="1"/>
</dbReference>
<dbReference type="InterPro" id="IPR039421">
    <property type="entry name" value="Type_1_exporter"/>
</dbReference>
<evidence type="ECO:0000256" key="1">
    <source>
        <dbReference type="ARBA" id="ARBA00004651"/>
    </source>
</evidence>
<dbReference type="CDD" id="cd07346">
    <property type="entry name" value="ABC_6TM_exporters"/>
    <property type="match status" value="1"/>
</dbReference>
<evidence type="ECO:0000259" key="8">
    <source>
        <dbReference type="PROSITE" id="PS50893"/>
    </source>
</evidence>
<evidence type="ECO:0000313" key="10">
    <source>
        <dbReference type="EMBL" id="HIY61343.1"/>
    </source>
</evidence>
<dbReference type="GO" id="GO:0034040">
    <property type="term" value="F:ATPase-coupled lipid transmembrane transporter activity"/>
    <property type="evidence" value="ECO:0007669"/>
    <property type="project" value="TreeGrafter"/>
</dbReference>
<dbReference type="SUPFAM" id="SSF90123">
    <property type="entry name" value="ABC transporter transmembrane region"/>
    <property type="match status" value="1"/>
</dbReference>
<dbReference type="InterPro" id="IPR036640">
    <property type="entry name" value="ABC1_TM_sf"/>
</dbReference>
<feature type="domain" description="ABC transporter" evidence="8">
    <location>
        <begin position="340"/>
        <end position="561"/>
    </location>
</feature>